<organism evidence="1 2">
    <name type="scientific">Profundibacter amoris</name>
    <dbReference type="NCBI Taxonomy" id="2171755"/>
    <lineage>
        <taxon>Bacteria</taxon>
        <taxon>Pseudomonadati</taxon>
        <taxon>Pseudomonadota</taxon>
        <taxon>Alphaproteobacteria</taxon>
        <taxon>Rhodobacterales</taxon>
        <taxon>Paracoccaceae</taxon>
        <taxon>Profundibacter</taxon>
    </lineage>
</organism>
<evidence type="ECO:0000313" key="2">
    <source>
        <dbReference type="Proteomes" id="UP000261704"/>
    </source>
</evidence>
<reference evidence="1 2" key="1">
    <citation type="submission" date="2018-09" db="EMBL/GenBank/DDBJ databases">
        <title>Profundibacter amoris BAR1 gen. nov., sp. nov., a new member of the Roseobacter clade isolated at Lokis Castle Vent Field on the Arctic Mid-Oceanic Ridge.</title>
        <authorList>
            <person name="Le Moine Bauer S."/>
            <person name="Sjoeberg A.G."/>
            <person name="L'Haridon S."/>
            <person name="Stokke R."/>
            <person name="Roalkvam I."/>
            <person name="Steen I.H."/>
            <person name="Dahle H."/>
        </authorList>
    </citation>
    <scope>NUCLEOTIDE SEQUENCE [LARGE SCALE GENOMIC DNA]</scope>
    <source>
        <strain evidence="1 2">BAR1</strain>
    </source>
</reference>
<dbReference type="OrthoDB" id="7868785at2"/>
<dbReference type="RefSeq" id="WP_118941985.1">
    <property type="nucleotide sequence ID" value="NZ_CP032125.1"/>
</dbReference>
<gene>
    <name evidence="1" type="ORF">BAR1_04920</name>
</gene>
<dbReference type="Proteomes" id="UP000261704">
    <property type="component" value="Chromosome"/>
</dbReference>
<evidence type="ECO:0000313" key="1">
    <source>
        <dbReference type="EMBL" id="AXX97328.1"/>
    </source>
</evidence>
<dbReference type="AlphaFoldDB" id="A0A347UEQ0"/>
<dbReference type="KEGG" id="pamo:BAR1_04920"/>
<dbReference type="EMBL" id="CP032125">
    <property type="protein sequence ID" value="AXX97328.1"/>
    <property type="molecule type" value="Genomic_DNA"/>
</dbReference>
<keyword evidence="2" id="KW-1185">Reference proteome</keyword>
<proteinExistence type="predicted"/>
<accession>A0A347UEQ0</accession>
<protein>
    <submittedName>
        <fullName evidence="1">Uncharacterized protein</fullName>
    </submittedName>
</protein>
<sequence>MTQPPEIMVALSEANVADLFSLRQQNGESINDIVTRLLEPSTTGKEDTPKQAISPYAKKAHRYVCYVLGEPIYGETLPAVFGNAIDEIHKLDPEVLEQLANSRISHQRAIISKDRIGVHFKSPHLEVAKSQSGWWFSKIVSQEQVTRMLKELCKVAGFEFGVDIRLEDTHRN</sequence>
<name>A0A347UEQ0_9RHOB</name>